<dbReference type="PANTHER" id="PTHR31423">
    <property type="entry name" value="YBAK DOMAIN-CONTAINING PROTEIN"/>
    <property type="match status" value="1"/>
</dbReference>
<organism evidence="4 5">
    <name type="scientific">Streptococcus rupicaprae</name>
    <dbReference type="NCBI Taxonomy" id="759619"/>
    <lineage>
        <taxon>Bacteria</taxon>
        <taxon>Bacillati</taxon>
        <taxon>Bacillota</taxon>
        <taxon>Bacilli</taxon>
        <taxon>Lactobacillales</taxon>
        <taxon>Streptococcaceae</taxon>
        <taxon>Streptococcus</taxon>
    </lineage>
</organism>
<proteinExistence type="inferred from homology"/>
<keyword evidence="2" id="KW-0648">Protein biosynthesis</keyword>
<dbReference type="Gene3D" id="3.90.960.10">
    <property type="entry name" value="YbaK/aminoacyl-tRNA synthetase-associated domain"/>
    <property type="match status" value="1"/>
</dbReference>
<comment type="caution">
    <text evidence="4">The sequence shown here is derived from an EMBL/GenBank/DDBJ whole genome shotgun (WGS) entry which is preliminary data.</text>
</comment>
<dbReference type="GO" id="GO:0016787">
    <property type="term" value="F:hydrolase activity"/>
    <property type="evidence" value="ECO:0007669"/>
    <property type="project" value="UniProtKB-KW"/>
</dbReference>
<protein>
    <submittedName>
        <fullName evidence="4">Ala-tRNA(Pro) deacylase</fullName>
        <ecNumber evidence="4">3.1.1.-</ecNumber>
    </submittedName>
</protein>
<dbReference type="InterPro" id="IPR040285">
    <property type="entry name" value="ProX/PRXD1"/>
</dbReference>
<evidence type="ECO:0000313" key="5">
    <source>
        <dbReference type="Proteomes" id="UP001549122"/>
    </source>
</evidence>
<dbReference type="InterPro" id="IPR036754">
    <property type="entry name" value="YbaK/aa-tRNA-synt-asso_dom_sf"/>
</dbReference>
<feature type="domain" description="YbaK/aminoacyl-tRNA synthetase-associated" evidence="3">
    <location>
        <begin position="23"/>
        <end position="149"/>
    </location>
</feature>
<evidence type="ECO:0000259" key="3">
    <source>
        <dbReference type="Pfam" id="PF04073"/>
    </source>
</evidence>
<dbReference type="RefSeq" id="WP_354365542.1">
    <property type="nucleotide sequence ID" value="NZ_JBEPLO010000015.1"/>
</dbReference>
<keyword evidence="5" id="KW-1185">Reference proteome</keyword>
<dbReference type="Proteomes" id="UP001549122">
    <property type="component" value="Unassembled WGS sequence"/>
</dbReference>
<dbReference type="EC" id="3.1.1.-" evidence="4"/>
<reference evidence="4 5" key="1">
    <citation type="submission" date="2024-06" db="EMBL/GenBank/DDBJ databases">
        <title>Genomic Encyclopedia of Type Strains, Phase IV (KMG-IV): sequencing the most valuable type-strain genomes for metagenomic binning, comparative biology and taxonomic classification.</title>
        <authorList>
            <person name="Goeker M."/>
        </authorList>
    </citation>
    <scope>NUCLEOTIDE SEQUENCE [LARGE SCALE GENOMIC DNA]</scope>
    <source>
        <strain evidence="4 5">DSM 28303</strain>
    </source>
</reference>
<dbReference type="Pfam" id="PF04073">
    <property type="entry name" value="tRNA_edit"/>
    <property type="match status" value="1"/>
</dbReference>
<keyword evidence="4" id="KW-0378">Hydrolase</keyword>
<evidence type="ECO:0000256" key="1">
    <source>
        <dbReference type="ARBA" id="ARBA00010201"/>
    </source>
</evidence>
<sequence length="162" mass="18755">MDQYQLVMDCLDRLGIETELVEHPPAYTTEEADRYIEGIPGVRTKSMFLTNKKKTAYYLVIMDDQKRLDMEKLTDLLATTRLRMASTNSLKEKLGIEPGSVSIFGLLNNRERDVQVFLDKEILSEDRMSFHPNDNTKTVFLSTIDMLDFIENQGYSYQVIDL</sequence>
<evidence type="ECO:0000313" key="4">
    <source>
        <dbReference type="EMBL" id="MET3558397.1"/>
    </source>
</evidence>
<dbReference type="CDD" id="cd04335">
    <property type="entry name" value="PrdX_deacylase"/>
    <property type="match status" value="1"/>
</dbReference>
<name>A0ABV2FIL2_9STRE</name>
<accession>A0ABV2FIL2</accession>
<dbReference type="InterPro" id="IPR007214">
    <property type="entry name" value="YbaK/aa-tRNA-synth-assoc-dom"/>
</dbReference>
<dbReference type="EMBL" id="JBEPLO010000015">
    <property type="protein sequence ID" value="MET3558397.1"/>
    <property type="molecule type" value="Genomic_DNA"/>
</dbReference>
<evidence type="ECO:0000256" key="2">
    <source>
        <dbReference type="ARBA" id="ARBA00022917"/>
    </source>
</evidence>
<comment type="similarity">
    <text evidence="1">Belongs to the PRORSD1 family.</text>
</comment>
<gene>
    <name evidence="4" type="ORF">ABID29_001520</name>
</gene>
<dbReference type="SUPFAM" id="SSF55826">
    <property type="entry name" value="YbaK/ProRS associated domain"/>
    <property type="match status" value="1"/>
</dbReference>
<dbReference type="PANTHER" id="PTHR31423:SF3">
    <property type="entry name" value="PROLYL-TRNA SYNTHETASE ASSOCIATED DOMAIN-CONTAINING PROTEIN 1-RELATED"/>
    <property type="match status" value="1"/>
</dbReference>